<protein>
    <submittedName>
        <fullName evidence="2">Putative ovule protein</fullName>
    </submittedName>
</protein>
<dbReference type="EMBL" id="GEDG01016961">
    <property type="protein sequence ID" value="JAP22090.1"/>
    <property type="molecule type" value="Transcribed_RNA"/>
</dbReference>
<feature type="non-terminal residue" evidence="2">
    <location>
        <position position="1"/>
    </location>
</feature>
<keyword evidence="1" id="KW-1133">Transmembrane helix</keyword>
<keyword evidence="1" id="KW-0472">Membrane</keyword>
<dbReference type="EMBL" id="GEDG01033169">
    <property type="protein sequence ID" value="JAP10408.1"/>
    <property type="molecule type" value="Transcribed_RNA"/>
</dbReference>
<name>A0A0V0GQV5_SOLCH</name>
<organism evidence="2">
    <name type="scientific">Solanum chacoense</name>
    <name type="common">Chaco potato</name>
    <dbReference type="NCBI Taxonomy" id="4108"/>
    <lineage>
        <taxon>Eukaryota</taxon>
        <taxon>Viridiplantae</taxon>
        <taxon>Streptophyta</taxon>
        <taxon>Embryophyta</taxon>
        <taxon>Tracheophyta</taxon>
        <taxon>Spermatophyta</taxon>
        <taxon>Magnoliopsida</taxon>
        <taxon>eudicotyledons</taxon>
        <taxon>Gunneridae</taxon>
        <taxon>Pentapetalae</taxon>
        <taxon>asterids</taxon>
        <taxon>lamiids</taxon>
        <taxon>Solanales</taxon>
        <taxon>Solanaceae</taxon>
        <taxon>Solanoideae</taxon>
        <taxon>Solaneae</taxon>
        <taxon>Solanum</taxon>
    </lineage>
</organism>
<accession>A0A0V0GQV5</accession>
<feature type="transmembrane region" description="Helical" evidence="1">
    <location>
        <begin position="12"/>
        <end position="30"/>
    </location>
</feature>
<reference evidence="2" key="1">
    <citation type="submission" date="2015-12" db="EMBL/GenBank/DDBJ databases">
        <title>Gene expression during late stages of embryo sac development: a critical building block for successful pollen-pistil interactions.</title>
        <authorList>
            <person name="Liu Y."/>
            <person name="Joly V."/>
            <person name="Sabar M."/>
            <person name="Matton D.P."/>
        </authorList>
    </citation>
    <scope>NUCLEOTIDE SEQUENCE</scope>
</reference>
<proteinExistence type="predicted"/>
<evidence type="ECO:0000313" key="2">
    <source>
        <dbReference type="EMBL" id="JAP10408.1"/>
    </source>
</evidence>
<sequence>NSYSYSNKVLYSILVPIHILTITLYGCGLWRSSLNGRNKFLWIYSFKGDGAKLVFGHINGVERTS</sequence>
<dbReference type="AlphaFoldDB" id="A0A0V0GQV5"/>
<evidence type="ECO:0000256" key="1">
    <source>
        <dbReference type="SAM" id="Phobius"/>
    </source>
</evidence>
<keyword evidence="1" id="KW-0812">Transmembrane</keyword>